<dbReference type="GeneID" id="43183861"/>
<evidence type="ECO:0000256" key="1">
    <source>
        <dbReference type="SAM" id="MobiDB-lite"/>
    </source>
</evidence>
<sequence>MKLQWLIVACCAISFAACNNEDIMSEQPGTDNTVPDYVKDLEFHDLITMEASTEEGTSNSQNSSQGIGSRAPENVTENGRPKGVYPLDYLYFVVTNPTKQPTQGGSIADLEPELASCTQFAVNGEFSLQFAEDQGNIKDKNGIYSDQGKIWIKLPNGNFVPVNLSVTNKDLVGNEQIPLNNLAFDYMEAPRGSSIYYTSYDVNLPEFTSETKSSWLTYDFSDNETAYDLWLDMRESYSIGFTDPVKTPKMNVEFGDKLFVGNELMAFAKDGQIYVYEVTANGIHSGYNLQYAFSSGDELHKTEISMKRLTATVNASFTFTGDYAKNATSQTSVEELFDELEASIGFDLEGMDCPYATIDGLSLYYNPNTGETSENAGRVLLWDYDSENKEWRTSCNCKPANVSYSLNNGQGSAIGVGILGNAHAFVFPTKDLSGYVLSFWVNLPEKYNAWIRIDAEFPKDMGLDQNANTQLVALVPSEAGNYDGIQVDRGLKEVLEEAVKNQTITRSSAKKIYTMKVPGIIK</sequence>
<dbReference type="PROSITE" id="PS51257">
    <property type="entry name" value="PROKAR_LIPOPROTEIN"/>
    <property type="match status" value="1"/>
</dbReference>
<protein>
    <submittedName>
        <fullName evidence="3">Uncharacterized protein</fullName>
    </submittedName>
</protein>
<feature type="signal peptide" evidence="2">
    <location>
        <begin position="1"/>
        <end position="16"/>
    </location>
</feature>
<feature type="compositionally biased region" description="Low complexity" evidence="1">
    <location>
        <begin position="54"/>
        <end position="66"/>
    </location>
</feature>
<proteinExistence type="predicted"/>
<evidence type="ECO:0000313" key="3">
    <source>
        <dbReference type="EMBL" id="EDY97257.1"/>
    </source>
</evidence>
<name>B5CU10_PHOPM</name>
<dbReference type="RefSeq" id="WP_007559261.1">
    <property type="nucleotide sequence ID" value="NZ_DS990122.1"/>
</dbReference>
<dbReference type="Proteomes" id="UP000003452">
    <property type="component" value="Unassembled WGS sequence"/>
</dbReference>
<dbReference type="AlphaFoldDB" id="B5CU10"/>
<dbReference type="EMBL" id="ABQC02000002">
    <property type="protein sequence ID" value="EDY97257.1"/>
    <property type="molecule type" value="Genomic_DNA"/>
</dbReference>
<gene>
    <name evidence="3" type="ORF">BACPLE_00044</name>
</gene>
<feature type="region of interest" description="Disordered" evidence="1">
    <location>
        <begin position="51"/>
        <end position="81"/>
    </location>
</feature>
<reference evidence="3 4" key="1">
    <citation type="submission" date="2008-08" db="EMBL/GenBank/DDBJ databases">
        <title>Draft genome sequence of Bacteroides plebeius (DSM 17135).</title>
        <authorList>
            <person name="Sudarsanam P."/>
            <person name="Ley R."/>
            <person name="Guruge J."/>
            <person name="Turnbaugh P.J."/>
            <person name="Mahowald M."/>
            <person name="Liep D."/>
            <person name="Gordon J."/>
        </authorList>
    </citation>
    <scope>NUCLEOTIDE SEQUENCE [LARGE SCALE GENOMIC DNA]</scope>
    <source>
        <strain evidence="4">DSM 17135 / JCM 12973 / M2</strain>
    </source>
</reference>
<dbReference type="HOGENOM" id="CLU_521436_0_0_10"/>
<feature type="chain" id="PRO_5002830523" evidence="2">
    <location>
        <begin position="17"/>
        <end position="522"/>
    </location>
</feature>
<reference evidence="3 4" key="2">
    <citation type="submission" date="2008-08" db="EMBL/GenBank/DDBJ databases">
        <authorList>
            <person name="Fulton L."/>
            <person name="Clifton S."/>
            <person name="Fulton B."/>
            <person name="Xu J."/>
            <person name="Minx P."/>
            <person name="Pepin K.H."/>
            <person name="Johnson M."/>
            <person name="Thiruvilangam P."/>
            <person name="Bhonagiri V."/>
            <person name="Nash W.E."/>
            <person name="Mardis E.R."/>
            <person name="Wilson R.K."/>
        </authorList>
    </citation>
    <scope>NUCLEOTIDE SEQUENCE [LARGE SCALE GENOMIC DNA]</scope>
    <source>
        <strain evidence="4">DSM 17135 / JCM 12973 / M2</strain>
    </source>
</reference>
<accession>B5CU10</accession>
<organism evidence="3 4">
    <name type="scientific">Phocaeicola plebeius (strain DSM 17135 / JCM 12973 / CCUG 54634 / M2)</name>
    <name type="common">Bacteroides plebeius</name>
    <dbReference type="NCBI Taxonomy" id="484018"/>
    <lineage>
        <taxon>Bacteria</taxon>
        <taxon>Pseudomonadati</taxon>
        <taxon>Bacteroidota</taxon>
        <taxon>Bacteroidia</taxon>
        <taxon>Bacteroidales</taxon>
        <taxon>Bacteroidaceae</taxon>
        <taxon>Phocaeicola</taxon>
    </lineage>
</organism>
<comment type="caution">
    <text evidence="3">The sequence shown here is derived from an EMBL/GenBank/DDBJ whole genome shotgun (WGS) entry which is preliminary data.</text>
</comment>
<evidence type="ECO:0000313" key="4">
    <source>
        <dbReference type="Proteomes" id="UP000003452"/>
    </source>
</evidence>
<evidence type="ECO:0000256" key="2">
    <source>
        <dbReference type="SAM" id="SignalP"/>
    </source>
</evidence>
<keyword evidence="2" id="KW-0732">Signal</keyword>